<dbReference type="InterPro" id="IPR055961">
    <property type="entry name" value="DUF7539"/>
</dbReference>
<evidence type="ECO:0000313" key="2">
    <source>
        <dbReference type="EMBL" id="KAB1185321.1"/>
    </source>
</evidence>
<dbReference type="AlphaFoldDB" id="A0A643JYC0"/>
<name>A0A643JYC0_9EURY</name>
<comment type="caution">
    <text evidence="2">The sequence shown here is derived from an EMBL/GenBank/DDBJ whole genome shotgun (WGS) entry which is preliminary data.</text>
</comment>
<proteinExistence type="predicted"/>
<evidence type="ECO:0000256" key="1">
    <source>
        <dbReference type="SAM" id="MobiDB-lite"/>
    </source>
</evidence>
<feature type="region of interest" description="Disordered" evidence="1">
    <location>
        <begin position="1"/>
        <end position="27"/>
    </location>
</feature>
<sequence>MPHLERLFQRLHNNRSPLRERDDRDDETEERLDAALWQSNGRVATHIDAKLDEFIRQTQR</sequence>
<dbReference type="Pfam" id="PF24383">
    <property type="entry name" value="DUF7539"/>
    <property type="match status" value="1"/>
</dbReference>
<organism evidence="2">
    <name type="scientific">Haloferax sp. CBA1149</name>
    <dbReference type="NCBI Taxonomy" id="2650753"/>
    <lineage>
        <taxon>Archaea</taxon>
        <taxon>Methanobacteriati</taxon>
        <taxon>Methanobacteriota</taxon>
        <taxon>Stenosarchaea group</taxon>
        <taxon>Halobacteria</taxon>
        <taxon>Halobacteriales</taxon>
        <taxon>Haloferacaceae</taxon>
        <taxon>Haloferax</taxon>
    </lineage>
</organism>
<dbReference type="EMBL" id="VZUS01000004">
    <property type="protein sequence ID" value="KAB1185321.1"/>
    <property type="molecule type" value="Genomic_DNA"/>
</dbReference>
<gene>
    <name evidence="2" type="ORF">Hfx1149_14770</name>
</gene>
<dbReference type="RefSeq" id="WP_151139492.1">
    <property type="nucleotide sequence ID" value="NZ_VZUS01000004.1"/>
</dbReference>
<protein>
    <submittedName>
        <fullName evidence="2">Uncharacterized protein</fullName>
    </submittedName>
</protein>
<accession>A0A643JYC0</accession>
<reference evidence="2" key="1">
    <citation type="submission" date="2019-09" db="EMBL/GenBank/DDBJ databases">
        <title>Genomic analysis of Haloferax sp. CBA1149.</title>
        <authorList>
            <person name="Roh S.W."/>
        </authorList>
    </citation>
    <scope>NUCLEOTIDE SEQUENCE</scope>
    <source>
        <strain evidence="2">CBA1149</strain>
    </source>
</reference>